<dbReference type="EMBL" id="LWBO01000007">
    <property type="protein sequence ID" value="OQP50117.1"/>
    <property type="molecule type" value="Genomic_DNA"/>
</dbReference>
<dbReference type="EC" id="6.3.2.30" evidence="4"/>
<dbReference type="InterPro" id="IPR013221">
    <property type="entry name" value="Mur_ligase_cen"/>
</dbReference>
<dbReference type="Gene3D" id="3.90.190.20">
    <property type="entry name" value="Mur ligase, C-terminal domain"/>
    <property type="match status" value="1"/>
</dbReference>
<dbReference type="NCBIfam" id="NF010623">
    <property type="entry name" value="PRK14016.1"/>
    <property type="match status" value="1"/>
</dbReference>
<proteinExistence type="inferred from homology"/>
<comment type="function">
    <text evidence="1">Catalyzes the ATP-dependent polymerization of arginine and aspartate to multi-L-arginyl-poly-L-aspartic acid (cyanophycin; a water-insoluble reserve polymer).</text>
</comment>
<organism evidence="15 16">
    <name type="scientific">Niastella koreensis</name>
    <dbReference type="NCBI Taxonomy" id="354356"/>
    <lineage>
        <taxon>Bacteria</taxon>
        <taxon>Pseudomonadati</taxon>
        <taxon>Bacteroidota</taxon>
        <taxon>Chitinophagia</taxon>
        <taxon>Chitinophagales</taxon>
        <taxon>Chitinophagaceae</taxon>
        <taxon>Niastella</taxon>
    </lineage>
</organism>
<comment type="caution">
    <text evidence="15">The sequence shown here is derived from an EMBL/GenBank/DDBJ whole genome shotgun (WGS) entry which is preliminary data.</text>
</comment>
<dbReference type="InterPro" id="IPR036565">
    <property type="entry name" value="Mur-like_cat_sf"/>
</dbReference>
<keyword evidence="8 13" id="KW-0547">Nucleotide-binding</keyword>
<evidence type="ECO:0000256" key="8">
    <source>
        <dbReference type="ARBA" id="ARBA00022741"/>
    </source>
</evidence>
<accession>A0ABX3NYY6</accession>
<dbReference type="SUPFAM" id="SSF53244">
    <property type="entry name" value="MurD-like peptide ligases, peptide-binding domain"/>
    <property type="match status" value="1"/>
</dbReference>
<evidence type="ECO:0000256" key="3">
    <source>
        <dbReference type="ARBA" id="ARBA00011738"/>
    </source>
</evidence>
<keyword evidence="7" id="KW-0436">Ligase</keyword>
<evidence type="ECO:0000313" key="15">
    <source>
        <dbReference type="EMBL" id="OQP50117.1"/>
    </source>
</evidence>
<evidence type="ECO:0000256" key="12">
    <source>
        <dbReference type="ARBA" id="ARBA00048425"/>
    </source>
</evidence>
<name>A0ABX3NYY6_9BACT</name>
<dbReference type="RefSeq" id="WP_014219438.1">
    <property type="nucleotide sequence ID" value="NZ_LWBO01000007.1"/>
</dbReference>
<dbReference type="EC" id="6.3.2.29" evidence="5"/>
<dbReference type="InterPro" id="IPR011810">
    <property type="entry name" value="Cya_phycin_syn"/>
</dbReference>
<dbReference type="Gene3D" id="3.40.1190.10">
    <property type="entry name" value="Mur-like, catalytic domain"/>
    <property type="match status" value="1"/>
</dbReference>
<evidence type="ECO:0000256" key="10">
    <source>
        <dbReference type="ARBA" id="ARBA00031353"/>
    </source>
</evidence>
<dbReference type="InterPro" id="IPR013651">
    <property type="entry name" value="ATP-grasp_RimK-type"/>
</dbReference>
<gene>
    <name evidence="15" type="ORF">A4D02_27165</name>
</gene>
<sequence length="877" mass="95391">MKVIDIKATGGPNYWSVRKHKLIVMLLDLEELEEQPTDLIPGFYERLMALIPSLNEHRCSEGVRGGFFKRVQDGTWMGHVIEHLALEIQTLAGLQVGFGRTRGAGKKGLYNVVFAYEDMEAGKYAAQAAVQIAESLINGSACDLRHHVDAIRSKAGKNRFGPSTNAIVQEAIKRNIPVMRLNEESFIQLGYGAEQQRILATVADTTSNLAVDIAGNKQVTKQLLQGSYIPVPEGSLINQEEQLLPAIEEIGYPVVIKPLDGCQGKGITTNIKNYKEALAAFRLAKQISNELICERCITGSDYRILVVDYKFTAAALRTPPSVTGDGVHTIRELIDKINEDPRRGSGHENVLTRIAIDNGTLDLIAQKGYTPESVLPCGQQVLLKTTANLSTGGTAEDVTDQVHPANVALFERIARLVGLNICGIDLMAPDVCTSIAENGGAVLEVNAAPGLRMHLSPSQGQPRPVGKAIVDMLFPMQKTGRIPILAVTGTNGKTTTTRLLAHITKHAGYKVGYTTTDGIYIHDQMIVKGDCTGPESTRTVLKDPGVNMAVLECARGGILRNGLGFDQCDVAIVTNIAADHLGLQGINSLQDLARVKSVLPESVHADGYAILNADDKMVWNMRANLRCNVAYFTMDPENAWVQHHVNNGGLAAIYDNGYITIRHGQMVHTVARAADIPITFSGAAEFNIQNILPAALAGFIQRIHPGRIAEALKTFIPTPETIPGRMNVFDFERFKIIVDYAHNPHGLKAIASFISSMPAEVKVGVITGVGDRRDEDIRSLGKEAAAIFDELIIRHDNDLRGRDAAEIDRLIMEGIQQVAPGKKTTIVSNELKAVETVIQQAVDNSVTVFFADNIKAVVDHIRRYLVPELAKAEKAVA</sequence>
<dbReference type="SUPFAM" id="SSF53623">
    <property type="entry name" value="MurD-like peptide ligases, catalytic domain"/>
    <property type="match status" value="1"/>
</dbReference>
<evidence type="ECO:0000256" key="6">
    <source>
        <dbReference type="ARBA" id="ARBA00022036"/>
    </source>
</evidence>
<evidence type="ECO:0000256" key="5">
    <source>
        <dbReference type="ARBA" id="ARBA00013005"/>
    </source>
</evidence>
<dbReference type="InterPro" id="IPR004101">
    <property type="entry name" value="Mur_ligase_C"/>
</dbReference>
<evidence type="ECO:0000256" key="9">
    <source>
        <dbReference type="ARBA" id="ARBA00022840"/>
    </source>
</evidence>
<comment type="catalytic activity">
    <reaction evidence="12">
        <text>[L-4-(L-arginin-2-N-yl)aspartate](n) + L-aspartate + ATP = [L-4-(L-arginin-2-N-yl)aspartate](n)-L-aspartate + ADP + phosphate + H(+)</text>
        <dbReference type="Rhea" id="RHEA:13277"/>
        <dbReference type="Rhea" id="RHEA-COMP:13728"/>
        <dbReference type="Rhea" id="RHEA-COMP:13733"/>
        <dbReference type="ChEBI" id="CHEBI:15378"/>
        <dbReference type="ChEBI" id="CHEBI:29991"/>
        <dbReference type="ChEBI" id="CHEBI:30616"/>
        <dbReference type="ChEBI" id="CHEBI:43474"/>
        <dbReference type="ChEBI" id="CHEBI:137986"/>
        <dbReference type="ChEBI" id="CHEBI:137990"/>
        <dbReference type="ChEBI" id="CHEBI:456216"/>
        <dbReference type="EC" id="6.3.2.29"/>
    </reaction>
</comment>
<dbReference type="Proteomes" id="UP000192277">
    <property type="component" value="Unassembled WGS sequence"/>
</dbReference>
<evidence type="ECO:0000256" key="7">
    <source>
        <dbReference type="ARBA" id="ARBA00022598"/>
    </source>
</evidence>
<comment type="subunit">
    <text evidence="3">Homodimer.</text>
</comment>
<dbReference type="InterPro" id="IPR036615">
    <property type="entry name" value="Mur_ligase_C_dom_sf"/>
</dbReference>
<dbReference type="SUPFAM" id="SSF56059">
    <property type="entry name" value="Glutathione synthetase ATP-binding domain-like"/>
    <property type="match status" value="1"/>
</dbReference>
<dbReference type="InterPro" id="IPR044019">
    <property type="entry name" value="Cyanophycin_syn_N"/>
</dbReference>
<evidence type="ECO:0000313" key="16">
    <source>
        <dbReference type="Proteomes" id="UP000192277"/>
    </source>
</evidence>
<keyword evidence="9 13" id="KW-0067">ATP-binding</keyword>
<dbReference type="InterPro" id="IPR011761">
    <property type="entry name" value="ATP-grasp"/>
</dbReference>
<reference evidence="15 16" key="1">
    <citation type="submission" date="2016-04" db="EMBL/GenBank/DDBJ databases">
        <authorList>
            <person name="Chen L."/>
            <person name="Zhuang W."/>
            <person name="Wang G."/>
        </authorList>
    </citation>
    <scope>NUCLEOTIDE SEQUENCE [LARGE SCALE GENOMIC DNA]</scope>
    <source>
        <strain evidence="16">GR20</strain>
    </source>
</reference>
<dbReference type="NCBIfam" id="TIGR02068">
    <property type="entry name" value="cya_phycin_syn"/>
    <property type="match status" value="1"/>
</dbReference>
<evidence type="ECO:0000256" key="1">
    <source>
        <dbReference type="ARBA" id="ARBA00003184"/>
    </source>
</evidence>
<protein>
    <recommendedName>
        <fullName evidence="6">Cyanophycin synthetase</fullName>
        <ecNumber evidence="5">6.3.2.29</ecNumber>
        <ecNumber evidence="4">6.3.2.30</ecNumber>
    </recommendedName>
    <alternativeName>
        <fullName evidence="10">Cyanophycin synthase</fullName>
    </alternativeName>
</protein>
<dbReference type="PROSITE" id="PS50975">
    <property type="entry name" value="ATP_GRASP"/>
    <property type="match status" value="1"/>
</dbReference>
<feature type="domain" description="ATP-grasp" evidence="14">
    <location>
        <begin position="221"/>
        <end position="474"/>
    </location>
</feature>
<dbReference type="PANTHER" id="PTHR23135:SF18">
    <property type="entry name" value="CYANOPHYCIN SYNTHETASE"/>
    <property type="match status" value="1"/>
</dbReference>
<keyword evidence="16" id="KW-1185">Reference proteome</keyword>
<evidence type="ECO:0000256" key="13">
    <source>
        <dbReference type="PROSITE-ProRule" id="PRU00409"/>
    </source>
</evidence>
<dbReference type="PANTHER" id="PTHR23135">
    <property type="entry name" value="MUR LIGASE FAMILY MEMBER"/>
    <property type="match status" value="1"/>
</dbReference>
<dbReference type="Pfam" id="PF18921">
    <property type="entry name" value="Cyanophycin_syn"/>
    <property type="match status" value="1"/>
</dbReference>
<dbReference type="Pfam" id="PF08245">
    <property type="entry name" value="Mur_ligase_M"/>
    <property type="match status" value="1"/>
</dbReference>
<dbReference type="Pfam" id="PF02875">
    <property type="entry name" value="Mur_ligase_C"/>
    <property type="match status" value="1"/>
</dbReference>
<comment type="similarity">
    <text evidence="2">In the C-terminal section; belongs to the MurCDEF family.</text>
</comment>
<dbReference type="Gene3D" id="3.30.470.20">
    <property type="entry name" value="ATP-grasp fold, B domain"/>
    <property type="match status" value="2"/>
</dbReference>
<evidence type="ECO:0000256" key="11">
    <source>
        <dbReference type="ARBA" id="ARBA00048094"/>
    </source>
</evidence>
<evidence type="ECO:0000259" key="14">
    <source>
        <dbReference type="PROSITE" id="PS50975"/>
    </source>
</evidence>
<comment type="catalytic activity">
    <reaction evidence="11">
        <text>[L-4-(L-arginin-2-N-yl)aspartate](n)-L-aspartate + L-arginine + ATP = [L-4-(L-arginin-2-N-yl)aspartate](n+1) + ADP + phosphate + H(+)</text>
        <dbReference type="Rhea" id="RHEA:23888"/>
        <dbReference type="Rhea" id="RHEA-COMP:13732"/>
        <dbReference type="Rhea" id="RHEA-COMP:13733"/>
        <dbReference type="ChEBI" id="CHEBI:15378"/>
        <dbReference type="ChEBI" id="CHEBI:30616"/>
        <dbReference type="ChEBI" id="CHEBI:32682"/>
        <dbReference type="ChEBI" id="CHEBI:43474"/>
        <dbReference type="ChEBI" id="CHEBI:137986"/>
        <dbReference type="ChEBI" id="CHEBI:137990"/>
        <dbReference type="ChEBI" id="CHEBI:456216"/>
        <dbReference type="EC" id="6.3.2.30"/>
    </reaction>
</comment>
<evidence type="ECO:0000256" key="2">
    <source>
        <dbReference type="ARBA" id="ARBA00009060"/>
    </source>
</evidence>
<evidence type="ECO:0000256" key="4">
    <source>
        <dbReference type="ARBA" id="ARBA00012968"/>
    </source>
</evidence>
<dbReference type="Pfam" id="PF08443">
    <property type="entry name" value="RimK"/>
    <property type="match status" value="1"/>
</dbReference>